<protein>
    <submittedName>
        <fullName evidence="2">Uncharacterized protein</fullName>
    </submittedName>
</protein>
<feature type="transmembrane region" description="Helical" evidence="1">
    <location>
        <begin position="38"/>
        <end position="57"/>
    </location>
</feature>
<accession>A0A2P4PKR1</accession>
<organism evidence="2 3">
    <name type="scientific">Rhizophagus irregularis (strain DAOM 181602 / DAOM 197198 / MUCL 43194)</name>
    <name type="common">Arbuscular mycorrhizal fungus</name>
    <name type="synonym">Glomus intraradices</name>
    <dbReference type="NCBI Taxonomy" id="747089"/>
    <lineage>
        <taxon>Eukaryota</taxon>
        <taxon>Fungi</taxon>
        <taxon>Fungi incertae sedis</taxon>
        <taxon>Mucoromycota</taxon>
        <taxon>Glomeromycotina</taxon>
        <taxon>Glomeromycetes</taxon>
        <taxon>Glomerales</taxon>
        <taxon>Glomeraceae</taxon>
        <taxon>Rhizophagus</taxon>
    </lineage>
</organism>
<proteinExistence type="predicted"/>
<keyword evidence="3" id="KW-1185">Reference proteome</keyword>
<reference evidence="2 3" key="2">
    <citation type="journal article" date="2018" name="New Phytol.">
        <title>High intraspecific genome diversity in the model arbuscular mycorrhizal symbiont Rhizophagus irregularis.</title>
        <authorList>
            <person name="Chen E.C.H."/>
            <person name="Morin E."/>
            <person name="Beaudet D."/>
            <person name="Noel J."/>
            <person name="Yildirir G."/>
            <person name="Ndikumana S."/>
            <person name="Charron P."/>
            <person name="St-Onge C."/>
            <person name="Giorgi J."/>
            <person name="Kruger M."/>
            <person name="Marton T."/>
            <person name="Ropars J."/>
            <person name="Grigoriev I.V."/>
            <person name="Hainaut M."/>
            <person name="Henrissat B."/>
            <person name="Roux C."/>
            <person name="Martin F."/>
            <person name="Corradi N."/>
        </authorList>
    </citation>
    <scope>NUCLEOTIDE SEQUENCE [LARGE SCALE GENOMIC DNA]</scope>
    <source>
        <strain evidence="2 3">DAOM 197198</strain>
    </source>
</reference>
<dbReference type="Proteomes" id="UP000018888">
    <property type="component" value="Unassembled WGS sequence"/>
</dbReference>
<reference evidence="2 3" key="1">
    <citation type="journal article" date="2013" name="Proc. Natl. Acad. Sci. U.S.A.">
        <title>Genome of an arbuscular mycorrhizal fungus provides insight into the oldest plant symbiosis.</title>
        <authorList>
            <person name="Tisserant E."/>
            <person name="Malbreil M."/>
            <person name="Kuo A."/>
            <person name="Kohler A."/>
            <person name="Symeonidi A."/>
            <person name="Balestrini R."/>
            <person name="Charron P."/>
            <person name="Duensing N."/>
            <person name="Frei Dit Frey N."/>
            <person name="Gianinazzi-Pearson V."/>
            <person name="Gilbert L.B."/>
            <person name="Handa Y."/>
            <person name="Herr J.R."/>
            <person name="Hijri M."/>
            <person name="Koul R."/>
            <person name="Kawaguchi M."/>
            <person name="Krajinski F."/>
            <person name="Lammers P.J."/>
            <person name="Masclaux F.G."/>
            <person name="Murat C."/>
            <person name="Morin E."/>
            <person name="Ndikumana S."/>
            <person name="Pagni M."/>
            <person name="Petitpierre D."/>
            <person name="Requena N."/>
            <person name="Rosikiewicz P."/>
            <person name="Riley R."/>
            <person name="Saito K."/>
            <person name="San Clemente H."/>
            <person name="Shapiro H."/>
            <person name="van Tuinen D."/>
            <person name="Becard G."/>
            <person name="Bonfante P."/>
            <person name="Paszkowski U."/>
            <person name="Shachar-Hill Y.Y."/>
            <person name="Tuskan G.A."/>
            <person name="Young P.W."/>
            <person name="Sanders I.R."/>
            <person name="Henrissat B."/>
            <person name="Rensing S.A."/>
            <person name="Grigoriev I.V."/>
            <person name="Corradi N."/>
            <person name="Roux C."/>
            <person name="Martin F."/>
        </authorList>
    </citation>
    <scope>NUCLEOTIDE SEQUENCE [LARGE SCALE GENOMIC DNA]</scope>
    <source>
        <strain evidence="2 3">DAOM 197198</strain>
    </source>
</reference>
<keyword evidence="1" id="KW-0472">Membrane</keyword>
<keyword evidence="1" id="KW-1133">Transmembrane helix</keyword>
<name>A0A2P4PKR1_RHIID</name>
<dbReference type="EMBL" id="AUPC02000203">
    <property type="protein sequence ID" value="POG65940.1"/>
    <property type="molecule type" value="Genomic_DNA"/>
</dbReference>
<evidence type="ECO:0000313" key="2">
    <source>
        <dbReference type="EMBL" id="POG65940.1"/>
    </source>
</evidence>
<comment type="caution">
    <text evidence="2">The sequence shown here is derived from an EMBL/GenBank/DDBJ whole genome shotgun (WGS) entry which is preliminary data.</text>
</comment>
<keyword evidence="1" id="KW-0812">Transmembrane</keyword>
<sequence length="98" mass="11198">MRGYRFRANPLDRKVIVHLNIGNSVTGTSLMTCDGEGLFGLGGLGFVMAGEYVLLGFRNSFRFNGLYIYQTFFLKEKIAIVNFKITMLIFETYYHLIP</sequence>
<gene>
    <name evidence="2" type="ORF">GLOIN_2v1662292</name>
</gene>
<dbReference type="AlphaFoldDB" id="A0A2P4PKR1"/>
<feature type="transmembrane region" description="Helical" evidence="1">
    <location>
        <begin position="78"/>
        <end position="97"/>
    </location>
</feature>
<evidence type="ECO:0000313" key="3">
    <source>
        <dbReference type="Proteomes" id="UP000018888"/>
    </source>
</evidence>
<evidence type="ECO:0000256" key="1">
    <source>
        <dbReference type="SAM" id="Phobius"/>
    </source>
</evidence>